<gene>
    <name evidence="3" type="ORF">SPARVUS_LOCUS12108406</name>
</gene>
<reference evidence="3" key="1">
    <citation type="submission" date="2023-05" db="EMBL/GenBank/DDBJ databases">
        <authorList>
            <person name="Stuckert A."/>
        </authorList>
    </citation>
    <scope>NUCLEOTIDE SEQUENCE</scope>
</reference>
<comment type="similarity">
    <text evidence="1">Belongs to the SRR1 family.</text>
</comment>
<keyword evidence="4" id="KW-1185">Reference proteome</keyword>
<feature type="domain" description="SRR1-like" evidence="2">
    <location>
        <begin position="109"/>
        <end position="221"/>
    </location>
</feature>
<name>A0ABN9FI95_9NEOB</name>
<dbReference type="PANTHER" id="PTHR28626">
    <property type="entry name" value="SRR1-LIKE PROTEIN"/>
    <property type="match status" value="1"/>
</dbReference>
<sequence length="243" mass="27818">MESDAWQVVGKRKIRKKSQRIKENSLCKAEGSSQDLDLVVNGKDVIKKIRDTMENLRISDFWKSCQGCLCKCQNIAPAVSKDNSDNGELMKSQCLEEDVPSHRCLQDYECVCYGLGNFASCVIARHQLAFLLLFLKQFKISYQQCYVFDPVFSLSEISVLQELDLKVISKNEEGKRGVQKPTVFYMLHCGKALYNNLLWRNWSLEALSQIIIIGNSFKEGLKKDCYPEFCKGTILTSLRVYKP</sequence>
<evidence type="ECO:0000259" key="2">
    <source>
        <dbReference type="Pfam" id="PF07985"/>
    </source>
</evidence>
<dbReference type="Proteomes" id="UP001162483">
    <property type="component" value="Unassembled WGS sequence"/>
</dbReference>
<evidence type="ECO:0000313" key="4">
    <source>
        <dbReference type="Proteomes" id="UP001162483"/>
    </source>
</evidence>
<dbReference type="Pfam" id="PF07985">
    <property type="entry name" value="SRR1"/>
    <property type="match status" value="1"/>
</dbReference>
<dbReference type="InterPro" id="IPR012942">
    <property type="entry name" value="SRR1-like"/>
</dbReference>
<dbReference type="InterPro" id="IPR040044">
    <property type="entry name" value="SRR1L"/>
</dbReference>
<evidence type="ECO:0000313" key="3">
    <source>
        <dbReference type="EMBL" id="CAI9596694.1"/>
    </source>
</evidence>
<comment type="caution">
    <text evidence="3">The sequence shown here is derived from an EMBL/GenBank/DDBJ whole genome shotgun (WGS) entry which is preliminary data.</text>
</comment>
<evidence type="ECO:0000256" key="1">
    <source>
        <dbReference type="ARBA" id="ARBA00009856"/>
    </source>
</evidence>
<protein>
    <recommendedName>
        <fullName evidence="2">SRR1-like domain-containing protein</fullName>
    </recommendedName>
</protein>
<proteinExistence type="inferred from homology"/>
<dbReference type="PANTHER" id="PTHR28626:SF3">
    <property type="entry name" value="SRR1-LIKE PROTEIN"/>
    <property type="match status" value="1"/>
</dbReference>
<dbReference type="EMBL" id="CATNWA010016945">
    <property type="protein sequence ID" value="CAI9596694.1"/>
    <property type="molecule type" value="Genomic_DNA"/>
</dbReference>
<accession>A0ABN9FI95</accession>
<organism evidence="3 4">
    <name type="scientific">Staurois parvus</name>
    <dbReference type="NCBI Taxonomy" id="386267"/>
    <lineage>
        <taxon>Eukaryota</taxon>
        <taxon>Metazoa</taxon>
        <taxon>Chordata</taxon>
        <taxon>Craniata</taxon>
        <taxon>Vertebrata</taxon>
        <taxon>Euteleostomi</taxon>
        <taxon>Amphibia</taxon>
        <taxon>Batrachia</taxon>
        <taxon>Anura</taxon>
        <taxon>Neobatrachia</taxon>
        <taxon>Ranoidea</taxon>
        <taxon>Ranidae</taxon>
        <taxon>Staurois</taxon>
    </lineage>
</organism>